<accession>A0A7C4RTX8</accession>
<evidence type="ECO:0000256" key="7">
    <source>
        <dbReference type="ARBA" id="ARBA00023136"/>
    </source>
</evidence>
<keyword evidence="4 8" id="KW-1003">Cell membrane</keyword>
<evidence type="ECO:0000256" key="2">
    <source>
        <dbReference type="ARBA" id="ARBA00010100"/>
    </source>
</evidence>
<dbReference type="GO" id="GO:0005886">
    <property type="term" value="C:plasma membrane"/>
    <property type="evidence" value="ECO:0007669"/>
    <property type="project" value="UniProtKB-SubCell"/>
</dbReference>
<dbReference type="PANTHER" id="PTHR30003">
    <property type="entry name" value="L-LACTATE PERMEASE"/>
    <property type="match status" value="1"/>
</dbReference>
<protein>
    <recommendedName>
        <fullName evidence="8">L-lactate permease</fullName>
    </recommendedName>
</protein>
<proteinExistence type="inferred from homology"/>
<keyword evidence="5 8" id="KW-0812">Transmembrane</keyword>
<feature type="transmembrane region" description="Helical" evidence="8">
    <location>
        <begin position="220"/>
        <end position="253"/>
    </location>
</feature>
<evidence type="ECO:0000256" key="1">
    <source>
        <dbReference type="ARBA" id="ARBA00004651"/>
    </source>
</evidence>
<comment type="caution">
    <text evidence="9">The sequence shown here is derived from an EMBL/GenBank/DDBJ whole genome shotgun (WGS) entry which is preliminary data.</text>
</comment>
<dbReference type="GO" id="GO:0015129">
    <property type="term" value="F:lactate transmembrane transporter activity"/>
    <property type="evidence" value="ECO:0007669"/>
    <property type="project" value="UniProtKB-UniRule"/>
</dbReference>
<reference evidence="9" key="1">
    <citation type="journal article" date="2020" name="mSystems">
        <title>Genome- and Community-Level Interaction Insights into Carbon Utilization and Element Cycling Functions of Hydrothermarchaeota in Hydrothermal Sediment.</title>
        <authorList>
            <person name="Zhou Z."/>
            <person name="Liu Y."/>
            <person name="Xu W."/>
            <person name="Pan J."/>
            <person name="Luo Z.H."/>
            <person name="Li M."/>
        </authorList>
    </citation>
    <scope>NUCLEOTIDE SEQUENCE [LARGE SCALE GENOMIC DNA]</scope>
    <source>
        <strain evidence="9">SpSt-477</strain>
    </source>
</reference>
<dbReference type="PANTHER" id="PTHR30003:SF2">
    <property type="entry name" value="L-LACTATE PERMEASE"/>
    <property type="match status" value="1"/>
</dbReference>
<evidence type="ECO:0000256" key="3">
    <source>
        <dbReference type="ARBA" id="ARBA00022448"/>
    </source>
</evidence>
<evidence type="ECO:0000256" key="4">
    <source>
        <dbReference type="ARBA" id="ARBA00022475"/>
    </source>
</evidence>
<evidence type="ECO:0000313" key="9">
    <source>
        <dbReference type="EMBL" id="HGU34065.1"/>
    </source>
</evidence>
<keyword evidence="6 8" id="KW-1133">Transmembrane helix</keyword>
<dbReference type="EMBL" id="DSUH01000334">
    <property type="protein sequence ID" value="HGU34065.1"/>
    <property type="molecule type" value="Genomic_DNA"/>
</dbReference>
<name>A0A7C4RTX8_9BACT</name>
<feature type="transmembrane region" description="Helical" evidence="8">
    <location>
        <begin position="177"/>
        <end position="200"/>
    </location>
</feature>
<dbReference type="Pfam" id="PF02652">
    <property type="entry name" value="Lactate_perm"/>
    <property type="match status" value="1"/>
</dbReference>
<gene>
    <name evidence="9" type="ORF">ENS29_14660</name>
</gene>
<organism evidence="9">
    <name type="scientific">Desulfatirhabdium butyrativorans</name>
    <dbReference type="NCBI Taxonomy" id="340467"/>
    <lineage>
        <taxon>Bacteria</taxon>
        <taxon>Pseudomonadati</taxon>
        <taxon>Thermodesulfobacteriota</taxon>
        <taxon>Desulfobacteria</taxon>
        <taxon>Desulfobacterales</taxon>
        <taxon>Desulfatirhabdiaceae</taxon>
        <taxon>Desulfatirhabdium</taxon>
    </lineage>
</organism>
<feature type="transmembrane region" description="Helical" evidence="8">
    <location>
        <begin position="103"/>
        <end position="123"/>
    </location>
</feature>
<feature type="transmembrane region" description="Helical" evidence="8">
    <location>
        <begin position="6"/>
        <end position="24"/>
    </location>
</feature>
<feature type="transmembrane region" description="Helical" evidence="8">
    <location>
        <begin position="29"/>
        <end position="47"/>
    </location>
</feature>
<feature type="transmembrane region" description="Helical" evidence="8">
    <location>
        <begin position="53"/>
        <end position="82"/>
    </location>
</feature>
<comment type="subcellular location">
    <subcellularLocation>
        <location evidence="1 8">Cell membrane</location>
        <topology evidence="1 8">Multi-pass membrane protein</topology>
    </subcellularLocation>
</comment>
<sequence>MIHHLNFFWSWTPIVFLSILAIGFKKSALFLSMYGALFSLLLTVWIFETPVSVALMAGLDGVLTTFPLLLVIVAGILLSHVLMATGSLSRIVDWFMKGVSSVFLRNLLITIGVGNFMEGASVIAEPVVAPMLRASGVMPAGAAALSIVGYSGLMTLELTGMILAVHALITGLPIQSLAVCAAWLSIPATLMMAACIPFFLKGTEDEGINCGRQFILCLGAGSITAVIALVTVYLVGPALSGMLGGVGLILFLIRMGIQKMPMDRQILLDLSPFAFMMAALLLVNTLPFL</sequence>
<evidence type="ECO:0000256" key="8">
    <source>
        <dbReference type="RuleBase" id="RU365092"/>
    </source>
</evidence>
<dbReference type="InterPro" id="IPR003804">
    <property type="entry name" value="Lactate_perm"/>
</dbReference>
<comment type="similarity">
    <text evidence="2 8">Belongs to the lactate permease family.</text>
</comment>
<evidence type="ECO:0000256" key="6">
    <source>
        <dbReference type="ARBA" id="ARBA00022989"/>
    </source>
</evidence>
<feature type="transmembrane region" description="Helical" evidence="8">
    <location>
        <begin position="143"/>
        <end position="165"/>
    </location>
</feature>
<comment type="function">
    <text evidence="8">Uptake of L-lactate across the membrane. Can also transport D-lactate and glycolate.</text>
</comment>
<dbReference type="GO" id="GO:0015295">
    <property type="term" value="F:solute:proton symporter activity"/>
    <property type="evidence" value="ECO:0007669"/>
    <property type="project" value="TreeGrafter"/>
</dbReference>
<keyword evidence="7 8" id="KW-0472">Membrane</keyword>
<keyword evidence="3 8" id="KW-0813">Transport</keyword>
<feature type="transmembrane region" description="Helical" evidence="8">
    <location>
        <begin position="265"/>
        <end position="283"/>
    </location>
</feature>
<dbReference type="AlphaFoldDB" id="A0A7C4RTX8"/>
<evidence type="ECO:0000256" key="5">
    <source>
        <dbReference type="ARBA" id="ARBA00022692"/>
    </source>
</evidence>
<comment type="caution">
    <text evidence="8">Lacks conserved residue(s) required for the propagation of feature annotation.</text>
</comment>